<dbReference type="Pfam" id="PF01494">
    <property type="entry name" value="FAD_binding_3"/>
    <property type="match status" value="1"/>
</dbReference>
<dbReference type="Gene3D" id="3.50.50.60">
    <property type="entry name" value="FAD/NAD(P)-binding domain"/>
    <property type="match status" value="1"/>
</dbReference>
<accession>A0ABW5MD94</accession>
<feature type="domain" description="FAD-binding" evidence="3">
    <location>
        <begin position="10"/>
        <end position="326"/>
    </location>
</feature>
<dbReference type="InterPro" id="IPR002938">
    <property type="entry name" value="FAD-bd"/>
</dbReference>
<comment type="caution">
    <text evidence="4">The sequence shown here is derived from an EMBL/GenBank/DDBJ whole genome shotgun (WGS) entry which is preliminary data.</text>
</comment>
<evidence type="ECO:0000259" key="3">
    <source>
        <dbReference type="Pfam" id="PF01494"/>
    </source>
</evidence>
<proteinExistence type="predicted"/>
<keyword evidence="2" id="KW-0503">Monooxygenase</keyword>
<dbReference type="PANTHER" id="PTHR13789">
    <property type="entry name" value="MONOOXYGENASE"/>
    <property type="match status" value="1"/>
</dbReference>
<sequence>MKINTMDKRKILIVGSGIAGPALAIKLIEQGAQVKIIEARSEAEMNEGLFFGISPNGLNILSGLIDISRLYDEYVPGTLRFYNAKGQRIAELDAAYQKEAYGVSSIQVKRSAISNLLHEKLISLGVQIEYNCKLMSIEYSGAKIDVETSKGKLTDYDLLIGADGIHSRCRRLVFPDAPKPVYTKMLSTGAIVKIPGWEEKSDAIEMTFGREAFFGYSTTNTGKVWWFNNYDWEKEPNGTELNLQQQNIKKDLLELHQKDQPKISQIIAASSNLFAYPIYDMPALEKWHTATVCLIGDAAHAISPHTGQGASLALEDSAVLAKCLATYPDPELAFSRFQQLRSGRVAKVIAQARKIGRAKSKPNPVANFFRDIMLKYFINMEKKKMHWVYSYDASKEVV</sequence>
<name>A0ABW5MD94_9SPHI</name>
<organism evidence="4 5">
    <name type="scientific">Pedobacter vanadiisoli</name>
    <dbReference type="NCBI Taxonomy" id="1761975"/>
    <lineage>
        <taxon>Bacteria</taxon>
        <taxon>Pseudomonadati</taxon>
        <taxon>Bacteroidota</taxon>
        <taxon>Sphingobacteriia</taxon>
        <taxon>Sphingobacteriales</taxon>
        <taxon>Sphingobacteriaceae</taxon>
        <taxon>Pedobacter</taxon>
    </lineage>
</organism>
<gene>
    <name evidence="4" type="ORF">ACFSR6_01820</name>
</gene>
<dbReference type="SUPFAM" id="SSF51905">
    <property type="entry name" value="FAD/NAD(P)-binding domain"/>
    <property type="match status" value="1"/>
</dbReference>
<dbReference type="PRINTS" id="PR00420">
    <property type="entry name" value="RNGMNOXGNASE"/>
</dbReference>
<evidence type="ECO:0000313" key="4">
    <source>
        <dbReference type="EMBL" id="MFD2581210.1"/>
    </source>
</evidence>
<keyword evidence="1" id="KW-0560">Oxidoreductase</keyword>
<dbReference type="PANTHER" id="PTHR13789:SF309">
    <property type="entry name" value="PUTATIVE (AFU_ORTHOLOGUE AFUA_6G14510)-RELATED"/>
    <property type="match status" value="1"/>
</dbReference>
<protein>
    <submittedName>
        <fullName evidence="4">FAD-dependent oxidoreductase</fullName>
    </submittedName>
</protein>
<reference evidence="5" key="1">
    <citation type="journal article" date="2019" name="Int. J. Syst. Evol. Microbiol.">
        <title>The Global Catalogue of Microorganisms (GCM) 10K type strain sequencing project: providing services to taxonomists for standard genome sequencing and annotation.</title>
        <authorList>
            <consortium name="The Broad Institute Genomics Platform"/>
            <consortium name="The Broad Institute Genome Sequencing Center for Infectious Disease"/>
            <person name="Wu L."/>
            <person name="Ma J."/>
        </authorList>
    </citation>
    <scope>NUCLEOTIDE SEQUENCE [LARGE SCALE GENOMIC DNA]</scope>
    <source>
        <strain evidence="5">KCTC 42866</strain>
    </source>
</reference>
<evidence type="ECO:0000256" key="1">
    <source>
        <dbReference type="ARBA" id="ARBA00023002"/>
    </source>
</evidence>
<evidence type="ECO:0000256" key="2">
    <source>
        <dbReference type="ARBA" id="ARBA00023033"/>
    </source>
</evidence>
<dbReference type="RefSeq" id="WP_379074130.1">
    <property type="nucleotide sequence ID" value="NZ_JBHULL010000003.1"/>
</dbReference>
<dbReference type="InterPro" id="IPR050493">
    <property type="entry name" value="FAD-dep_Monooxygenase_BioMet"/>
</dbReference>
<dbReference type="InterPro" id="IPR036188">
    <property type="entry name" value="FAD/NAD-bd_sf"/>
</dbReference>
<dbReference type="EMBL" id="JBHULL010000003">
    <property type="protein sequence ID" value="MFD2581210.1"/>
    <property type="molecule type" value="Genomic_DNA"/>
</dbReference>
<evidence type="ECO:0000313" key="5">
    <source>
        <dbReference type="Proteomes" id="UP001597461"/>
    </source>
</evidence>
<dbReference type="Proteomes" id="UP001597461">
    <property type="component" value="Unassembled WGS sequence"/>
</dbReference>
<keyword evidence="5" id="KW-1185">Reference proteome</keyword>